<dbReference type="OrthoDB" id="7472484at2"/>
<dbReference type="EMBL" id="QYUM01000003">
    <property type="protein sequence ID" value="RJF90307.1"/>
    <property type="molecule type" value="Genomic_DNA"/>
</dbReference>
<keyword evidence="2" id="KW-1185">Reference proteome</keyword>
<comment type="caution">
    <text evidence="1">The sequence shown here is derived from an EMBL/GenBank/DDBJ whole genome shotgun (WGS) entry which is preliminary data.</text>
</comment>
<evidence type="ECO:0000313" key="2">
    <source>
        <dbReference type="Proteomes" id="UP000286100"/>
    </source>
</evidence>
<gene>
    <name evidence="1" type="ORF">D3876_08560</name>
</gene>
<evidence type="ECO:0000313" key="1">
    <source>
        <dbReference type="EMBL" id="RJF90307.1"/>
    </source>
</evidence>
<protein>
    <submittedName>
        <fullName evidence="1">Uncharacterized protein</fullName>
    </submittedName>
</protein>
<organism evidence="1 2">
    <name type="scientific">Sphingomonas cavernae</name>
    <dbReference type="NCBI Taxonomy" id="2320861"/>
    <lineage>
        <taxon>Bacteria</taxon>
        <taxon>Pseudomonadati</taxon>
        <taxon>Pseudomonadota</taxon>
        <taxon>Alphaproteobacteria</taxon>
        <taxon>Sphingomonadales</taxon>
        <taxon>Sphingomonadaceae</taxon>
        <taxon>Sphingomonas</taxon>
    </lineage>
</organism>
<dbReference type="AlphaFoldDB" id="A0A418WJU9"/>
<accession>A0A418WJU9</accession>
<name>A0A418WJU9_9SPHN</name>
<dbReference type="Proteomes" id="UP000286100">
    <property type="component" value="Unassembled WGS sequence"/>
</dbReference>
<sequence>MTAIPTIERVKDDPFPALVSDLEIEFGTAGIEALATYFLEAEAADFHWDARMNEQHLGAYESVDGDDFELDRVAIIGWIAGRWYVAACIVDGDGAVHDMIDLQHFESAGQAEGAFDDMH</sequence>
<proteinExistence type="predicted"/>
<reference evidence="1 2" key="1">
    <citation type="submission" date="2018-09" db="EMBL/GenBank/DDBJ databases">
        <authorList>
            <person name="Zhu H."/>
        </authorList>
    </citation>
    <scope>NUCLEOTIDE SEQUENCE [LARGE SCALE GENOMIC DNA]</scope>
    <source>
        <strain evidence="1 2">K2R01-6</strain>
    </source>
</reference>
<dbReference type="RefSeq" id="WP_119761402.1">
    <property type="nucleotide sequence ID" value="NZ_QYUM01000003.1"/>
</dbReference>